<evidence type="ECO:0000256" key="4">
    <source>
        <dbReference type="ARBA" id="ARBA00022692"/>
    </source>
</evidence>
<dbReference type="GO" id="GO:0020037">
    <property type="term" value="F:heme binding"/>
    <property type="evidence" value="ECO:0007669"/>
    <property type="project" value="TreeGrafter"/>
</dbReference>
<sequence length="138" mass="15223">MKQEYTWGEIRKHSRPTDLHLVIEGKVYDVTKFQHEHPGGEDFLLDQGGTDVTELFKDAGHSDEANAILATLEIGTVRTEDQKGANVAPERLPTNVRPVGQTNRGDGAFGSSSLVAIVVLVCAIWFWLSPNLGLMTHR</sequence>
<evidence type="ECO:0000256" key="10">
    <source>
        <dbReference type="ARBA" id="ARBA00023136"/>
    </source>
</evidence>
<feature type="domain" description="Cytochrome b5 heme-binding" evidence="14">
    <location>
        <begin position="2"/>
        <end position="78"/>
    </location>
</feature>
<evidence type="ECO:0000256" key="11">
    <source>
        <dbReference type="ARBA" id="ARBA00037877"/>
    </source>
</evidence>
<keyword evidence="4 13" id="KW-0812">Transmembrane</keyword>
<evidence type="ECO:0000256" key="6">
    <source>
        <dbReference type="ARBA" id="ARBA00022824"/>
    </source>
</evidence>
<gene>
    <name evidence="15" type="ORF">EDB81DRAFT_769073</name>
</gene>
<reference evidence="15" key="1">
    <citation type="journal article" date="2021" name="Nat. Commun.">
        <title>Genetic determinants of endophytism in the Arabidopsis root mycobiome.</title>
        <authorList>
            <person name="Mesny F."/>
            <person name="Miyauchi S."/>
            <person name="Thiergart T."/>
            <person name="Pickel B."/>
            <person name="Atanasova L."/>
            <person name="Karlsson M."/>
            <person name="Huettel B."/>
            <person name="Barry K.W."/>
            <person name="Haridas S."/>
            <person name="Chen C."/>
            <person name="Bauer D."/>
            <person name="Andreopoulos W."/>
            <person name="Pangilinan J."/>
            <person name="LaButti K."/>
            <person name="Riley R."/>
            <person name="Lipzen A."/>
            <person name="Clum A."/>
            <person name="Drula E."/>
            <person name="Henrissat B."/>
            <person name="Kohler A."/>
            <person name="Grigoriev I.V."/>
            <person name="Martin F.M."/>
            <person name="Hacquard S."/>
        </authorList>
    </citation>
    <scope>NUCLEOTIDE SEQUENCE</scope>
    <source>
        <strain evidence="15">MPI-CAGE-AT-0147</strain>
    </source>
</reference>
<protein>
    <submittedName>
        <fullName evidence="15">Cytochrome b5-like heme/steroid binding domain-containing protein</fullName>
    </submittedName>
</protein>
<dbReference type="InterPro" id="IPR050668">
    <property type="entry name" value="Cytochrome_b5"/>
</dbReference>
<feature type="transmembrane region" description="Helical" evidence="13">
    <location>
        <begin position="107"/>
        <end position="128"/>
    </location>
</feature>
<keyword evidence="2" id="KW-0813">Transport</keyword>
<dbReference type="PANTHER" id="PTHR19359">
    <property type="entry name" value="CYTOCHROME B5"/>
    <property type="match status" value="1"/>
</dbReference>
<evidence type="ECO:0000259" key="14">
    <source>
        <dbReference type="PROSITE" id="PS50255"/>
    </source>
</evidence>
<keyword evidence="13" id="KW-1133">Transmembrane helix</keyword>
<evidence type="ECO:0000256" key="2">
    <source>
        <dbReference type="ARBA" id="ARBA00022448"/>
    </source>
</evidence>
<keyword evidence="8" id="KW-0249">Electron transport</keyword>
<keyword evidence="9" id="KW-0408">Iron</keyword>
<dbReference type="PANTHER" id="PTHR19359:SF150">
    <property type="entry name" value="CYTOCHROME B5"/>
    <property type="match status" value="1"/>
</dbReference>
<dbReference type="OrthoDB" id="260519at2759"/>
<dbReference type="Pfam" id="PF00173">
    <property type="entry name" value="Cyt-b5"/>
    <property type="match status" value="1"/>
</dbReference>
<evidence type="ECO:0000256" key="9">
    <source>
        <dbReference type="ARBA" id="ARBA00023004"/>
    </source>
</evidence>
<comment type="similarity">
    <text evidence="12">Belongs to the cytochrome b5 family.</text>
</comment>
<evidence type="ECO:0000256" key="7">
    <source>
        <dbReference type="ARBA" id="ARBA00022848"/>
    </source>
</evidence>
<keyword evidence="3" id="KW-0349">Heme</keyword>
<dbReference type="AlphaFoldDB" id="A0A9P9CZP2"/>
<dbReference type="SMART" id="SM01117">
    <property type="entry name" value="Cyt-b5"/>
    <property type="match status" value="1"/>
</dbReference>
<proteinExistence type="inferred from homology"/>
<evidence type="ECO:0000256" key="13">
    <source>
        <dbReference type="SAM" id="Phobius"/>
    </source>
</evidence>
<dbReference type="PRINTS" id="PR00363">
    <property type="entry name" value="CYTOCHROMEB5"/>
</dbReference>
<organism evidence="15 16">
    <name type="scientific">Dactylonectria macrodidyma</name>
    <dbReference type="NCBI Taxonomy" id="307937"/>
    <lineage>
        <taxon>Eukaryota</taxon>
        <taxon>Fungi</taxon>
        <taxon>Dikarya</taxon>
        <taxon>Ascomycota</taxon>
        <taxon>Pezizomycotina</taxon>
        <taxon>Sordariomycetes</taxon>
        <taxon>Hypocreomycetidae</taxon>
        <taxon>Hypocreales</taxon>
        <taxon>Nectriaceae</taxon>
        <taxon>Dactylonectria</taxon>
    </lineage>
</organism>
<evidence type="ECO:0000256" key="8">
    <source>
        <dbReference type="ARBA" id="ARBA00022982"/>
    </source>
</evidence>
<keyword evidence="7" id="KW-0492">Microsome</keyword>
<evidence type="ECO:0000313" key="15">
    <source>
        <dbReference type="EMBL" id="KAH7109781.1"/>
    </source>
</evidence>
<dbReference type="PROSITE" id="PS50255">
    <property type="entry name" value="CYTOCHROME_B5_2"/>
    <property type="match status" value="1"/>
</dbReference>
<name>A0A9P9CZP2_9HYPO</name>
<dbReference type="Proteomes" id="UP000738349">
    <property type="component" value="Unassembled WGS sequence"/>
</dbReference>
<accession>A0A9P9CZP2</accession>
<evidence type="ECO:0000256" key="3">
    <source>
        <dbReference type="ARBA" id="ARBA00022617"/>
    </source>
</evidence>
<dbReference type="GO" id="GO:0005789">
    <property type="term" value="C:endoplasmic reticulum membrane"/>
    <property type="evidence" value="ECO:0007669"/>
    <property type="project" value="UniProtKB-SubCell"/>
</dbReference>
<keyword evidence="16" id="KW-1185">Reference proteome</keyword>
<keyword evidence="6" id="KW-0256">Endoplasmic reticulum</keyword>
<dbReference type="InterPro" id="IPR001199">
    <property type="entry name" value="Cyt_B5-like_heme/steroid-bd"/>
</dbReference>
<dbReference type="EMBL" id="JAGMUV010000049">
    <property type="protein sequence ID" value="KAH7109781.1"/>
    <property type="molecule type" value="Genomic_DNA"/>
</dbReference>
<dbReference type="GO" id="GO:0046872">
    <property type="term" value="F:metal ion binding"/>
    <property type="evidence" value="ECO:0007669"/>
    <property type="project" value="UniProtKB-KW"/>
</dbReference>
<evidence type="ECO:0000256" key="1">
    <source>
        <dbReference type="ARBA" id="ARBA00004131"/>
    </source>
</evidence>
<keyword evidence="10 13" id="KW-0472">Membrane</keyword>
<dbReference type="Gene3D" id="3.10.120.10">
    <property type="entry name" value="Cytochrome b5-like heme/steroid binding domain"/>
    <property type="match status" value="1"/>
</dbReference>
<evidence type="ECO:0000256" key="12">
    <source>
        <dbReference type="ARBA" id="ARBA00038168"/>
    </source>
</evidence>
<dbReference type="InterPro" id="IPR036400">
    <property type="entry name" value="Cyt_B5-like_heme/steroid_sf"/>
</dbReference>
<keyword evidence="5" id="KW-0479">Metal-binding</keyword>
<dbReference type="SUPFAM" id="SSF55856">
    <property type="entry name" value="Cytochrome b5-like heme/steroid binding domain"/>
    <property type="match status" value="1"/>
</dbReference>
<comment type="caution">
    <text evidence="15">The sequence shown here is derived from an EMBL/GenBank/DDBJ whole genome shotgun (WGS) entry which is preliminary data.</text>
</comment>
<dbReference type="FunFam" id="3.10.120.10:FF:000002">
    <property type="entry name" value="Cytochrome b5 type B"/>
    <property type="match status" value="1"/>
</dbReference>
<evidence type="ECO:0000313" key="16">
    <source>
        <dbReference type="Proteomes" id="UP000738349"/>
    </source>
</evidence>
<evidence type="ECO:0000256" key="5">
    <source>
        <dbReference type="ARBA" id="ARBA00022723"/>
    </source>
</evidence>
<comment type="subcellular location">
    <subcellularLocation>
        <location evidence="1">Endoplasmic reticulum membrane</location>
        <topology evidence="1">Single-pass membrane protein</topology>
        <orientation evidence="1">Cytoplasmic side</orientation>
    </subcellularLocation>
    <subcellularLocation>
        <location evidence="11">Microsome membrane</location>
        <topology evidence="11">Single-pass membrane protein</topology>
        <orientation evidence="11">Cytoplasmic side</orientation>
    </subcellularLocation>
</comment>